<keyword evidence="2" id="KW-0732">Signal</keyword>
<name>A0A8C2QQE7_CAPHI</name>
<feature type="compositionally biased region" description="Polar residues" evidence="1">
    <location>
        <begin position="121"/>
        <end position="130"/>
    </location>
</feature>
<sequence length="130" mass="14478">MLQLLITLLTEASTWVKLYHPKKTVVGVPLWEDMTEMFTEGTIVLQGHNCGLHPGGVGASGHCSPESVPGSDAGELWKPGLSGIPAFQTWCDFPVRERRRAMADEERGFRRSKSRLGGFSFRNQTDNFKE</sequence>
<evidence type="ECO:0000256" key="2">
    <source>
        <dbReference type="SAM" id="SignalP"/>
    </source>
</evidence>
<dbReference type="Ensembl" id="ENSCHIT00010001598.1">
    <property type="protein sequence ID" value="ENSCHIP00010001116.1"/>
    <property type="gene ID" value="ENSCHIG00010000897.1"/>
</dbReference>
<organism evidence="3">
    <name type="scientific">Capra hircus</name>
    <name type="common">Goat</name>
    <dbReference type="NCBI Taxonomy" id="9925"/>
    <lineage>
        <taxon>Eukaryota</taxon>
        <taxon>Metazoa</taxon>
        <taxon>Chordata</taxon>
        <taxon>Craniata</taxon>
        <taxon>Vertebrata</taxon>
        <taxon>Euteleostomi</taxon>
        <taxon>Mammalia</taxon>
        <taxon>Eutheria</taxon>
        <taxon>Laurasiatheria</taxon>
        <taxon>Artiodactyla</taxon>
        <taxon>Ruminantia</taxon>
        <taxon>Pecora</taxon>
        <taxon>Bovidae</taxon>
        <taxon>Caprinae</taxon>
        <taxon>Capra</taxon>
    </lineage>
</organism>
<feature type="signal peptide" evidence="2">
    <location>
        <begin position="1"/>
        <end position="16"/>
    </location>
</feature>
<feature type="region of interest" description="Disordered" evidence="1">
    <location>
        <begin position="102"/>
        <end position="130"/>
    </location>
</feature>
<dbReference type="AlphaFoldDB" id="A0A8C2QQE7"/>
<proteinExistence type="predicted"/>
<reference evidence="3" key="2">
    <citation type="submission" date="2025-08" db="UniProtKB">
        <authorList>
            <consortium name="Ensembl"/>
        </authorList>
    </citation>
    <scope>IDENTIFICATION</scope>
</reference>
<reference evidence="3" key="1">
    <citation type="submission" date="2019-03" db="EMBL/GenBank/DDBJ databases">
        <title>Genome sequencing and reference-guided assembly of Black Bengal Goat (Capra hircus).</title>
        <authorList>
            <person name="Siddiki A.Z."/>
            <person name="Baten A."/>
            <person name="Billah M."/>
            <person name="Alam M.A.U."/>
            <person name="Shawrob K.S.M."/>
            <person name="Saha S."/>
            <person name="Chowdhury M."/>
            <person name="Rahman A.H."/>
            <person name="Stear M."/>
            <person name="Miah G."/>
            <person name="Das G.B."/>
            <person name="Hossain M.M."/>
            <person name="Kumkum M."/>
            <person name="Islam M.S."/>
            <person name="Mollah A.M."/>
            <person name="Ahsan A."/>
            <person name="Tusar F."/>
            <person name="Khan M.K.I."/>
        </authorList>
    </citation>
    <scope>NUCLEOTIDE SEQUENCE [LARGE SCALE GENOMIC DNA]</scope>
</reference>
<evidence type="ECO:0000256" key="1">
    <source>
        <dbReference type="SAM" id="MobiDB-lite"/>
    </source>
</evidence>
<feature type="chain" id="PRO_5034795144" evidence="2">
    <location>
        <begin position="17"/>
        <end position="130"/>
    </location>
</feature>
<accession>A0A8C2QQE7</accession>
<protein>
    <submittedName>
        <fullName evidence="3">Uncharacterized protein</fullName>
    </submittedName>
</protein>
<evidence type="ECO:0000313" key="3">
    <source>
        <dbReference type="Ensembl" id="ENSCHIP00010001116.1"/>
    </source>
</evidence>